<name>R0KZ38_ANAPL</name>
<accession>R0KZ38</accession>
<proteinExistence type="predicted"/>
<dbReference type="EMBL" id="KB744758">
    <property type="protein sequence ID" value="EOA94449.1"/>
    <property type="molecule type" value="Genomic_DNA"/>
</dbReference>
<feature type="non-terminal residue" evidence="2">
    <location>
        <position position="81"/>
    </location>
</feature>
<feature type="region of interest" description="Disordered" evidence="1">
    <location>
        <begin position="23"/>
        <end position="52"/>
    </location>
</feature>
<organism evidence="2 3">
    <name type="scientific">Anas platyrhynchos</name>
    <name type="common">Mallard</name>
    <name type="synonym">Anas boschas</name>
    <dbReference type="NCBI Taxonomy" id="8839"/>
    <lineage>
        <taxon>Eukaryota</taxon>
        <taxon>Metazoa</taxon>
        <taxon>Chordata</taxon>
        <taxon>Craniata</taxon>
        <taxon>Vertebrata</taxon>
        <taxon>Euteleostomi</taxon>
        <taxon>Archelosauria</taxon>
        <taxon>Archosauria</taxon>
        <taxon>Dinosauria</taxon>
        <taxon>Saurischia</taxon>
        <taxon>Theropoda</taxon>
        <taxon>Coelurosauria</taxon>
        <taxon>Aves</taxon>
        <taxon>Neognathae</taxon>
        <taxon>Galloanserae</taxon>
        <taxon>Anseriformes</taxon>
        <taxon>Anatidae</taxon>
        <taxon>Anatinae</taxon>
        <taxon>Anas</taxon>
    </lineage>
</organism>
<evidence type="ECO:0000256" key="1">
    <source>
        <dbReference type="SAM" id="MobiDB-lite"/>
    </source>
</evidence>
<sequence length="81" mass="8922">MDSNDSVSFGSVEDGCNEINKRNISHNEQVKREETKTSCNTASCKSTKRALEQDEEDLQSLKKLKAEESLVGGTSLDLQVS</sequence>
<gene>
    <name evidence="2" type="ORF">Anapl_12417</name>
</gene>
<dbReference type="Proteomes" id="UP000296049">
    <property type="component" value="Unassembled WGS sequence"/>
</dbReference>
<evidence type="ECO:0000313" key="3">
    <source>
        <dbReference type="Proteomes" id="UP000296049"/>
    </source>
</evidence>
<protein>
    <submittedName>
        <fullName evidence="2">Uncharacterized protein</fullName>
    </submittedName>
</protein>
<reference evidence="3" key="1">
    <citation type="journal article" date="2013" name="Nat. Genet.">
        <title>The duck genome and transcriptome provide insight into an avian influenza virus reservoir species.</title>
        <authorList>
            <person name="Huang Y."/>
            <person name="Li Y."/>
            <person name="Burt D.W."/>
            <person name="Chen H."/>
            <person name="Zhang Y."/>
            <person name="Qian W."/>
            <person name="Kim H."/>
            <person name="Gan S."/>
            <person name="Zhao Y."/>
            <person name="Li J."/>
            <person name="Yi K."/>
            <person name="Feng H."/>
            <person name="Zhu P."/>
            <person name="Li B."/>
            <person name="Liu Q."/>
            <person name="Fairley S."/>
            <person name="Magor K.E."/>
            <person name="Du Z."/>
            <person name="Hu X."/>
            <person name="Goodman L."/>
            <person name="Tafer H."/>
            <person name="Vignal A."/>
            <person name="Lee T."/>
            <person name="Kim K.W."/>
            <person name="Sheng Z."/>
            <person name="An Y."/>
            <person name="Searle S."/>
            <person name="Herrero J."/>
            <person name="Groenen M.A."/>
            <person name="Crooijmans R.P."/>
            <person name="Faraut T."/>
            <person name="Cai Q."/>
            <person name="Webster R.G."/>
            <person name="Aldridge J.R."/>
            <person name="Warren W.C."/>
            <person name="Bartschat S."/>
            <person name="Kehr S."/>
            <person name="Marz M."/>
            <person name="Stadler P.F."/>
            <person name="Smith J."/>
            <person name="Kraus R.H."/>
            <person name="Zhao Y."/>
            <person name="Ren L."/>
            <person name="Fei J."/>
            <person name="Morisson M."/>
            <person name="Kaiser P."/>
            <person name="Griffin D.K."/>
            <person name="Rao M."/>
            <person name="Pitel F."/>
            <person name="Wang J."/>
            <person name="Li N."/>
        </authorList>
    </citation>
    <scope>NUCLEOTIDE SEQUENCE [LARGE SCALE GENOMIC DNA]</scope>
</reference>
<keyword evidence="3" id="KW-1185">Reference proteome</keyword>
<dbReference type="AlphaFoldDB" id="R0KZ38"/>
<evidence type="ECO:0000313" key="2">
    <source>
        <dbReference type="EMBL" id="EOA94449.1"/>
    </source>
</evidence>